<keyword evidence="3" id="KW-1185">Reference proteome</keyword>
<comment type="caution">
    <text evidence="2">The sequence shown here is derived from an EMBL/GenBank/DDBJ whole genome shotgun (WGS) entry which is preliminary data.</text>
</comment>
<dbReference type="Gene3D" id="3.30.420.10">
    <property type="entry name" value="Ribonuclease H-like superfamily/Ribonuclease H"/>
    <property type="match status" value="1"/>
</dbReference>
<reference evidence="2" key="1">
    <citation type="submission" date="2023-03" db="EMBL/GenBank/DDBJ databases">
        <title>Massive genome expansion in bonnet fungi (Mycena s.s.) driven by repeated elements and novel gene families across ecological guilds.</title>
        <authorList>
            <consortium name="Lawrence Berkeley National Laboratory"/>
            <person name="Harder C.B."/>
            <person name="Miyauchi S."/>
            <person name="Viragh M."/>
            <person name="Kuo A."/>
            <person name="Thoen E."/>
            <person name="Andreopoulos B."/>
            <person name="Lu D."/>
            <person name="Skrede I."/>
            <person name="Drula E."/>
            <person name="Henrissat B."/>
            <person name="Morin E."/>
            <person name="Kohler A."/>
            <person name="Barry K."/>
            <person name="LaButti K."/>
            <person name="Morin E."/>
            <person name="Salamov A."/>
            <person name="Lipzen A."/>
            <person name="Mereny Z."/>
            <person name="Hegedus B."/>
            <person name="Baldrian P."/>
            <person name="Stursova M."/>
            <person name="Weitz H."/>
            <person name="Taylor A."/>
            <person name="Grigoriev I.V."/>
            <person name="Nagy L.G."/>
            <person name="Martin F."/>
            <person name="Kauserud H."/>
        </authorList>
    </citation>
    <scope>NUCLEOTIDE SEQUENCE</scope>
    <source>
        <strain evidence="2">CBHHK188m</strain>
    </source>
</reference>
<protein>
    <submittedName>
        <fullName evidence="2">Uncharacterized protein</fullName>
    </submittedName>
</protein>
<evidence type="ECO:0000313" key="3">
    <source>
        <dbReference type="Proteomes" id="UP001215280"/>
    </source>
</evidence>
<organism evidence="2 3">
    <name type="scientific">Mycena maculata</name>
    <dbReference type="NCBI Taxonomy" id="230809"/>
    <lineage>
        <taxon>Eukaryota</taxon>
        <taxon>Fungi</taxon>
        <taxon>Dikarya</taxon>
        <taxon>Basidiomycota</taxon>
        <taxon>Agaricomycotina</taxon>
        <taxon>Agaricomycetes</taxon>
        <taxon>Agaricomycetidae</taxon>
        <taxon>Agaricales</taxon>
        <taxon>Marasmiineae</taxon>
        <taxon>Mycenaceae</taxon>
        <taxon>Mycena</taxon>
    </lineage>
</organism>
<feature type="region of interest" description="Disordered" evidence="1">
    <location>
        <begin position="95"/>
        <end position="116"/>
    </location>
</feature>
<dbReference type="GO" id="GO:0003676">
    <property type="term" value="F:nucleic acid binding"/>
    <property type="evidence" value="ECO:0007669"/>
    <property type="project" value="InterPro"/>
</dbReference>
<accession>A0AAD7IY38</accession>
<dbReference type="AlphaFoldDB" id="A0AAD7IY38"/>
<dbReference type="InterPro" id="IPR036397">
    <property type="entry name" value="RNaseH_sf"/>
</dbReference>
<dbReference type="EMBL" id="JARJLG010000073">
    <property type="protein sequence ID" value="KAJ7752792.1"/>
    <property type="molecule type" value="Genomic_DNA"/>
</dbReference>
<proteinExistence type="predicted"/>
<evidence type="ECO:0000313" key="2">
    <source>
        <dbReference type="EMBL" id="KAJ7752792.1"/>
    </source>
</evidence>
<sequence length="116" mass="12757">MGIIRAIAARTPSSIEVSHPTEFDFYPSRTEVCSGLVVRRVICTETLQSLSFALCHISARSPQSVSIPAHVYCARQELDVQMQLPAIGYQKGIGQSESTQRKQPIPQMVTPVDIAE</sequence>
<name>A0AAD7IY38_9AGAR</name>
<gene>
    <name evidence="2" type="ORF">DFH07DRAFT_960443</name>
</gene>
<evidence type="ECO:0000256" key="1">
    <source>
        <dbReference type="SAM" id="MobiDB-lite"/>
    </source>
</evidence>
<dbReference type="Proteomes" id="UP001215280">
    <property type="component" value="Unassembled WGS sequence"/>
</dbReference>